<gene>
    <name evidence="13" type="primary">LOC106181511</name>
</gene>
<keyword evidence="5" id="KW-0540">Nuclease</keyword>
<accession>A0A1S3KFE4</accession>
<evidence type="ECO:0000256" key="3">
    <source>
        <dbReference type="ARBA" id="ARBA00016937"/>
    </source>
</evidence>
<dbReference type="PANTHER" id="PTHR12801:SF45">
    <property type="entry name" value="RNA EXONUCLEASE 4"/>
    <property type="match status" value="1"/>
</dbReference>
<evidence type="ECO:0000313" key="13">
    <source>
        <dbReference type="RefSeq" id="XP_013421360.1"/>
    </source>
</evidence>
<dbReference type="STRING" id="7574.A0A1S3KFE4"/>
<dbReference type="RefSeq" id="XP_013421360.1">
    <property type="nucleotide sequence ID" value="XM_013565906.1"/>
</dbReference>
<feature type="compositionally biased region" description="Acidic residues" evidence="10">
    <location>
        <begin position="435"/>
        <end position="444"/>
    </location>
</feature>
<dbReference type="InterPro" id="IPR047021">
    <property type="entry name" value="REXO1/3/4-like"/>
</dbReference>
<keyword evidence="4" id="KW-0698">rRNA processing</keyword>
<sequence>MLATCRFFRQFTKNARPLIAIKRRGDISGAVMREDHWRNFSSQQSKMDTILKRVKRRFVEKLAVPERFNTQYDTTGNGFEKQRTGLTMNQSFEPAIKKMKMQHSFSNKERQLGCTLQHNGITHDITKAMPQTSHENQNNTRYSGIEGIWKGIQKMTKSMKRRLRRKRSLNKIAKDGASADISQEQSLKLLLTKPLESEHQVTKSLNNTVVNGRVNYEPGTSDSGDDDEDNTHNSGRTSQSGLPTDDCYVALDCEFVGIGPKGRTSALGRCSIVDFHGRVVLDIYAKPEEVITDYRTPWSGLRKKDLVQAVPTISAVNQIKKTVKGKIIVGHALQNDFKVLQLGHPWPETRDICTYKPLRAMANYEVHNAASLKKLSASLLKRKIQSGEHCSLEDARATMDLFKLVRDEWEKGLLKKSAHSKKHKKNPETEKSFLDDEYWEEESENVNNGICSFEERDQK</sequence>
<protein>
    <recommendedName>
        <fullName evidence="3">RNA exonuclease 4</fullName>
    </recommendedName>
</protein>
<evidence type="ECO:0000256" key="7">
    <source>
        <dbReference type="ARBA" id="ARBA00022839"/>
    </source>
</evidence>
<dbReference type="InterPro" id="IPR037431">
    <property type="entry name" value="REX4_DEDDh_dom"/>
</dbReference>
<reference evidence="13" key="1">
    <citation type="submission" date="2025-08" db="UniProtKB">
        <authorList>
            <consortium name="RefSeq"/>
        </authorList>
    </citation>
    <scope>IDENTIFICATION</scope>
    <source>
        <tissue evidence="13">Gonads</tissue>
    </source>
</reference>
<dbReference type="InParanoid" id="A0A1S3KFE4"/>
<dbReference type="Proteomes" id="UP000085678">
    <property type="component" value="Unplaced"/>
</dbReference>
<dbReference type="PANTHER" id="PTHR12801">
    <property type="entry name" value="RNA EXONUCLEASE REXO1 / RECO3 FAMILY MEMBER-RELATED"/>
    <property type="match status" value="1"/>
</dbReference>
<dbReference type="InterPro" id="IPR036397">
    <property type="entry name" value="RNaseH_sf"/>
</dbReference>
<dbReference type="SMART" id="SM00479">
    <property type="entry name" value="EXOIII"/>
    <property type="match status" value="1"/>
</dbReference>
<evidence type="ECO:0000259" key="11">
    <source>
        <dbReference type="SMART" id="SM00479"/>
    </source>
</evidence>
<feature type="domain" description="Exonuclease" evidence="11">
    <location>
        <begin position="247"/>
        <end position="411"/>
    </location>
</feature>
<dbReference type="GO" id="GO:0008408">
    <property type="term" value="F:3'-5' exonuclease activity"/>
    <property type="evidence" value="ECO:0007669"/>
    <property type="project" value="InterPro"/>
</dbReference>
<evidence type="ECO:0000256" key="4">
    <source>
        <dbReference type="ARBA" id="ARBA00022552"/>
    </source>
</evidence>
<evidence type="ECO:0000256" key="10">
    <source>
        <dbReference type="SAM" id="MobiDB-lite"/>
    </source>
</evidence>
<name>A0A1S3KFE4_LINAN</name>
<dbReference type="GO" id="GO:0006364">
    <property type="term" value="P:rRNA processing"/>
    <property type="evidence" value="ECO:0007669"/>
    <property type="project" value="UniProtKB-KW"/>
</dbReference>
<dbReference type="InterPro" id="IPR012337">
    <property type="entry name" value="RNaseH-like_sf"/>
</dbReference>
<dbReference type="CDD" id="cd06144">
    <property type="entry name" value="REX4_like"/>
    <property type="match status" value="1"/>
</dbReference>
<dbReference type="InterPro" id="IPR013520">
    <property type="entry name" value="Ribonucl_H"/>
</dbReference>
<feature type="compositionally biased region" description="Basic residues" evidence="10">
    <location>
        <begin position="416"/>
        <end position="425"/>
    </location>
</feature>
<comment type="subcellular location">
    <subcellularLocation>
        <location evidence="1">Nucleus</location>
    </subcellularLocation>
</comment>
<dbReference type="OrthoDB" id="16516at2759"/>
<evidence type="ECO:0000256" key="1">
    <source>
        <dbReference type="ARBA" id="ARBA00004123"/>
    </source>
</evidence>
<keyword evidence="7" id="KW-0269">Exonuclease</keyword>
<keyword evidence="8" id="KW-0539">Nucleus</keyword>
<evidence type="ECO:0000256" key="8">
    <source>
        <dbReference type="ARBA" id="ARBA00023242"/>
    </source>
</evidence>
<keyword evidence="12" id="KW-1185">Reference proteome</keyword>
<dbReference type="Gene3D" id="3.30.420.10">
    <property type="entry name" value="Ribonuclease H-like superfamily/Ribonuclease H"/>
    <property type="match status" value="1"/>
</dbReference>
<proteinExistence type="inferred from homology"/>
<dbReference type="AlphaFoldDB" id="A0A1S3KFE4"/>
<comment type="similarity">
    <text evidence="2">Belongs to the REXO4 family.</text>
</comment>
<feature type="region of interest" description="Disordered" evidence="10">
    <location>
        <begin position="416"/>
        <end position="459"/>
    </location>
</feature>
<evidence type="ECO:0000256" key="9">
    <source>
        <dbReference type="ARBA" id="ARBA00025599"/>
    </source>
</evidence>
<evidence type="ECO:0000256" key="5">
    <source>
        <dbReference type="ARBA" id="ARBA00022722"/>
    </source>
</evidence>
<dbReference type="FunFam" id="3.30.420.10:FF:000007">
    <property type="entry name" value="Interferon-stimulated exonuclease gene 20"/>
    <property type="match status" value="1"/>
</dbReference>
<dbReference type="GO" id="GO:0003676">
    <property type="term" value="F:nucleic acid binding"/>
    <property type="evidence" value="ECO:0007669"/>
    <property type="project" value="InterPro"/>
</dbReference>
<evidence type="ECO:0000256" key="2">
    <source>
        <dbReference type="ARBA" id="ARBA00010489"/>
    </source>
</evidence>
<feature type="region of interest" description="Disordered" evidence="10">
    <location>
        <begin position="202"/>
        <end position="241"/>
    </location>
</feature>
<dbReference type="SUPFAM" id="SSF53098">
    <property type="entry name" value="Ribonuclease H-like"/>
    <property type="match status" value="1"/>
</dbReference>
<dbReference type="Pfam" id="PF00929">
    <property type="entry name" value="RNase_T"/>
    <property type="match status" value="1"/>
</dbReference>
<evidence type="ECO:0000313" key="12">
    <source>
        <dbReference type="Proteomes" id="UP000085678"/>
    </source>
</evidence>
<evidence type="ECO:0000256" key="6">
    <source>
        <dbReference type="ARBA" id="ARBA00022801"/>
    </source>
</evidence>
<comment type="function">
    <text evidence="9">Exoribonuclease involved in ribosome biosynthesis. Involved in the processing of ITS1, the internal transcribed spacer localized between the 18S and 5.8S rRNAs.</text>
</comment>
<keyword evidence="6" id="KW-0378">Hydrolase</keyword>
<feature type="compositionally biased region" description="Polar residues" evidence="10">
    <location>
        <begin position="232"/>
        <end position="241"/>
    </location>
</feature>
<organism evidence="12 13">
    <name type="scientific">Lingula anatina</name>
    <name type="common">Brachiopod</name>
    <name type="synonym">Lingula unguis</name>
    <dbReference type="NCBI Taxonomy" id="7574"/>
    <lineage>
        <taxon>Eukaryota</taxon>
        <taxon>Metazoa</taxon>
        <taxon>Spiralia</taxon>
        <taxon>Lophotrochozoa</taxon>
        <taxon>Brachiopoda</taxon>
        <taxon>Linguliformea</taxon>
        <taxon>Lingulata</taxon>
        <taxon>Lingulida</taxon>
        <taxon>Linguloidea</taxon>
        <taxon>Lingulidae</taxon>
        <taxon>Lingula</taxon>
    </lineage>
</organism>
<dbReference type="GeneID" id="106181511"/>
<dbReference type="GO" id="GO:0005634">
    <property type="term" value="C:nucleus"/>
    <property type="evidence" value="ECO:0007669"/>
    <property type="project" value="UniProtKB-SubCell"/>
</dbReference>
<dbReference type="KEGG" id="lak:106181511"/>